<evidence type="ECO:0000313" key="5">
    <source>
        <dbReference type="Proteomes" id="UP000467840"/>
    </source>
</evidence>
<dbReference type="InterPro" id="IPR045358">
    <property type="entry name" value="Ty3_capsid"/>
</dbReference>
<dbReference type="EMBL" id="JAAGAX010000010">
    <property type="protein sequence ID" value="KAF2301132.1"/>
    <property type="molecule type" value="Genomic_DNA"/>
</dbReference>
<organism evidence="4 5">
    <name type="scientific">Hevea brasiliensis</name>
    <name type="common">Para rubber tree</name>
    <name type="synonym">Siphonia brasiliensis</name>
    <dbReference type="NCBI Taxonomy" id="3981"/>
    <lineage>
        <taxon>Eukaryota</taxon>
        <taxon>Viridiplantae</taxon>
        <taxon>Streptophyta</taxon>
        <taxon>Embryophyta</taxon>
        <taxon>Tracheophyta</taxon>
        <taxon>Spermatophyta</taxon>
        <taxon>Magnoliopsida</taxon>
        <taxon>eudicotyledons</taxon>
        <taxon>Gunneridae</taxon>
        <taxon>Pentapetalae</taxon>
        <taxon>rosids</taxon>
        <taxon>fabids</taxon>
        <taxon>Malpighiales</taxon>
        <taxon>Euphorbiaceae</taxon>
        <taxon>Crotonoideae</taxon>
        <taxon>Micrandreae</taxon>
        <taxon>Hevea</taxon>
    </lineage>
</organism>
<protein>
    <recommendedName>
        <fullName evidence="2">Ty3 transposon capsid-like protein domain-containing protein</fullName>
    </recommendedName>
</protein>
<feature type="region of interest" description="Disordered" evidence="1">
    <location>
        <begin position="243"/>
        <end position="265"/>
    </location>
</feature>
<keyword evidence="5" id="KW-1185">Reference proteome</keyword>
<evidence type="ECO:0000313" key="4">
    <source>
        <dbReference type="EMBL" id="KAF2301141.1"/>
    </source>
</evidence>
<dbReference type="Proteomes" id="UP000467840">
    <property type="component" value="Chromosome 4"/>
</dbReference>
<sequence>MAEGTRAQKWRREMISLLQDFDQRWEQKQSVLQQESETRNNQMMMDIKAMVAGLSLQNNELAGNRGQSNNTPAGNRFNSPNPHSWHHSTKLEFPRFDGNDLETWLLKTEYYFEGYVKIKGPAAYDNWQEYVGSLRARFGKQGYDDPLAELKNLKQTHGLEEYLDTFDALYPKAGVREDQALSFFLSGLIDELQMPVKMFKPQTLAEAYALAKLQERTVAAIQSKPKPAVKTYTSFTSLVNSTSNHKNNIPNPKDQPGLLPTPNISKLPVTKKPQELTSKEFNEKRTKGLCFWCDEKFTPGHKCAMRQAFVMHIRVDEGSDDEEEMLGCEEELVTGQELQMSLSAMRGTPGAQTMCVAGTCGKRSLQVLIDTGSTHNFLDYI</sequence>
<dbReference type="AlphaFoldDB" id="A0A6A6LI60"/>
<proteinExistence type="predicted"/>
<dbReference type="EMBL" id="JAAGAX010000010">
    <property type="protein sequence ID" value="KAF2301141.1"/>
    <property type="molecule type" value="Genomic_DNA"/>
</dbReference>
<feature type="compositionally biased region" description="Polar residues" evidence="1">
    <location>
        <begin position="60"/>
        <end position="82"/>
    </location>
</feature>
<name>A0A6A6LI60_HEVBR</name>
<gene>
    <name evidence="3" type="ORF">GH714_020304</name>
    <name evidence="4" type="ORF">GH714_020360</name>
</gene>
<evidence type="ECO:0000313" key="3">
    <source>
        <dbReference type="EMBL" id="KAF2301132.1"/>
    </source>
</evidence>
<feature type="domain" description="Ty3 transposon capsid-like protein" evidence="2">
    <location>
        <begin position="126"/>
        <end position="214"/>
    </location>
</feature>
<evidence type="ECO:0000256" key="1">
    <source>
        <dbReference type="SAM" id="MobiDB-lite"/>
    </source>
</evidence>
<dbReference type="Pfam" id="PF19259">
    <property type="entry name" value="Ty3_capsid"/>
    <property type="match status" value="1"/>
</dbReference>
<accession>A0A6A6LI60</accession>
<comment type="caution">
    <text evidence="4">The sequence shown here is derived from an EMBL/GenBank/DDBJ whole genome shotgun (WGS) entry which is preliminary data.</text>
</comment>
<feature type="region of interest" description="Disordered" evidence="1">
    <location>
        <begin position="60"/>
        <end position="85"/>
    </location>
</feature>
<evidence type="ECO:0000259" key="2">
    <source>
        <dbReference type="Pfam" id="PF19259"/>
    </source>
</evidence>
<reference evidence="4 5" key="1">
    <citation type="journal article" date="2020" name="Mol. Plant">
        <title>The Chromosome-Based Rubber Tree Genome Provides New Insights into Spurge Genome Evolution and Rubber Biosynthesis.</title>
        <authorList>
            <person name="Liu J."/>
            <person name="Shi C."/>
            <person name="Shi C.C."/>
            <person name="Li W."/>
            <person name="Zhang Q.J."/>
            <person name="Zhang Y."/>
            <person name="Li K."/>
            <person name="Lu H.F."/>
            <person name="Shi C."/>
            <person name="Zhu S.T."/>
            <person name="Xiao Z.Y."/>
            <person name="Nan H."/>
            <person name="Yue Y."/>
            <person name="Zhu X.G."/>
            <person name="Wu Y."/>
            <person name="Hong X.N."/>
            <person name="Fan G.Y."/>
            <person name="Tong Y."/>
            <person name="Zhang D."/>
            <person name="Mao C.L."/>
            <person name="Liu Y.L."/>
            <person name="Hao S.J."/>
            <person name="Liu W.Q."/>
            <person name="Lv M.Q."/>
            <person name="Zhang H.B."/>
            <person name="Liu Y."/>
            <person name="Hu-Tang G.R."/>
            <person name="Wang J.P."/>
            <person name="Wang J.H."/>
            <person name="Sun Y.H."/>
            <person name="Ni S.B."/>
            <person name="Chen W.B."/>
            <person name="Zhang X.C."/>
            <person name="Jiao Y.N."/>
            <person name="Eichler E.E."/>
            <person name="Li G.H."/>
            <person name="Liu X."/>
            <person name="Gao L.Z."/>
        </authorList>
    </citation>
    <scope>NUCLEOTIDE SEQUENCE [LARGE SCALE GENOMIC DNA]</scope>
    <source>
        <strain evidence="5">cv. GT1</strain>
        <tissue evidence="4">Leaf</tissue>
    </source>
</reference>